<dbReference type="GO" id="GO:1903785">
    <property type="term" value="P:L-valine transmembrane transport"/>
    <property type="evidence" value="ECO:0007669"/>
    <property type="project" value="TreeGrafter"/>
</dbReference>
<reference evidence="10 12" key="2">
    <citation type="submission" date="2021-01" db="EMBL/GenBank/DDBJ databases">
        <title>Draft genomes of Rhodovulum sulfidophilum.</title>
        <authorList>
            <person name="Guzman M.S."/>
        </authorList>
    </citation>
    <scope>NUCLEOTIDE SEQUENCE [LARGE SCALE GENOMIC DNA]</scope>
    <source>
        <strain evidence="10 12">AB35</strain>
    </source>
</reference>
<dbReference type="EMBL" id="AP014800">
    <property type="protein sequence ID" value="BAQ69984.1"/>
    <property type="molecule type" value="Genomic_DNA"/>
</dbReference>
<dbReference type="KEGG" id="rsu:NHU_02837"/>
<evidence type="ECO:0000256" key="6">
    <source>
        <dbReference type="ARBA" id="ARBA00022989"/>
    </source>
</evidence>
<comment type="subcellular location">
    <subcellularLocation>
        <location evidence="1">Cell membrane</location>
        <topology evidence="1">Multi-pass membrane protein</topology>
    </subcellularLocation>
</comment>
<dbReference type="AlphaFoldDB" id="A0A0D6B5J4"/>
<dbReference type="InterPro" id="IPR011606">
    <property type="entry name" value="Brnchd-chn_aa_trnsp_permease"/>
</dbReference>
<evidence type="ECO:0000256" key="5">
    <source>
        <dbReference type="ARBA" id="ARBA00022692"/>
    </source>
</evidence>
<dbReference type="Pfam" id="PF03591">
    <property type="entry name" value="AzlC"/>
    <property type="match status" value="1"/>
</dbReference>
<keyword evidence="12" id="KW-1185">Reference proteome</keyword>
<evidence type="ECO:0000256" key="2">
    <source>
        <dbReference type="ARBA" id="ARBA00010735"/>
    </source>
</evidence>
<evidence type="ECO:0000256" key="7">
    <source>
        <dbReference type="ARBA" id="ARBA00023136"/>
    </source>
</evidence>
<evidence type="ECO:0000256" key="8">
    <source>
        <dbReference type="SAM" id="Phobius"/>
    </source>
</evidence>
<dbReference type="RefSeq" id="WP_042460404.1">
    <property type="nucleotide sequence ID" value="NZ_CP015421.1"/>
</dbReference>
<dbReference type="Proteomes" id="UP000064912">
    <property type="component" value="Chromosome"/>
</dbReference>
<keyword evidence="7 8" id="KW-0472">Membrane</keyword>
<feature type="transmembrane region" description="Helical" evidence="8">
    <location>
        <begin position="46"/>
        <end position="64"/>
    </location>
</feature>
<proteinExistence type="inferred from homology"/>
<keyword evidence="5 8" id="KW-0812">Transmembrane</keyword>
<evidence type="ECO:0000313" key="12">
    <source>
        <dbReference type="Proteomes" id="UP000604473"/>
    </source>
</evidence>
<evidence type="ECO:0000256" key="3">
    <source>
        <dbReference type="ARBA" id="ARBA00022448"/>
    </source>
</evidence>
<feature type="transmembrane region" description="Helical" evidence="8">
    <location>
        <begin position="135"/>
        <end position="160"/>
    </location>
</feature>
<keyword evidence="6 8" id="KW-1133">Transmembrane helix</keyword>
<evidence type="ECO:0000313" key="10">
    <source>
        <dbReference type="EMBL" id="MBL3607603.1"/>
    </source>
</evidence>
<evidence type="ECO:0000313" key="9">
    <source>
        <dbReference type="EMBL" id="BAQ69984.1"/>
    </source>
</evidence>
<dbReference type="PANTHER" id="PTHR34979:SF1">
    <property type="entry name" value="INNER MEMBRANE PROTEIN YGAZ"/>
    <property type="match status" value="1"/>
</dbReference>
<keyword evidence="4" id="KW-1003">Cell membrane</keyword>
<dbReference type="GeneID" id="93539270"/>
<reference evidence="9 11" key="1">
    <citation type="submission" date="2015-02" db="EMBL/GenBank/DDBJ databases">
        <title>Genome sequene of Rhodovulum sulfidophilum DSM 2351.</title>
        <authorList>
            <person name="Nagao N."/>
        </authorList>
    </citation>
    <scope>NUCLEOTIDE SEQUENCE [LARGE SCALE GENOMIC DNA]</scope>
    <source>
        <strain evidence="9 11">DSM 2351</strain>
    </source>
</reference>
<dbReference type="PANTHER" id="PTHR34979">
    <property type="entry name" value="INNER MEMBRANE PROTEIN YGAZ"/>
    <property type="match status" value="1"/>
</dbReference>
<feature type="transmembrane region" description="Helical" evidence="8">
    <location>
        <begin position="197"/>
        <end position="225"/>
    </location>
</feature>
<evidence type="ECO:0000313" key="11">
    <source>
        <dbReference type="Proteomes" id="UP000064912"/>
    </source>
</evidence>
<dbReference type="PATRIC" id="fig|35806.4.peg.2915"/>
<dbReference type="Proteomes" id="UP000604473">
    <property type="component" value="Unassembled WGS sequence"/>
</dbReference>
<accession>A0A0D6B5J4</accession>
<evidence type="ECO:0000256" key="4">
    <source>
        <dbReference type="ARBA" id="ARBA00022475"/>
    </source>
</evidence>
<comment type="similarity">
    <text evidence="2">Belongs to the AzlC family.</text>
</comment>
<dbReference type="eggNOG" id="COG1296">
    <property type="taxonomic scope" value="Bacteria"/>
</dbReference>
<protein>
    <submittedName>
        <fullName evidence="10">AzlC family ABC transporter permease</fullName>
    </submittedName>
    <submittedName>
        <fullName evidence="9">AzlC family protein</fullName>
    </submittedName>
</protein>
<evidence type="ECO:0000256" key="1">
    <source>
        <dbReference type="ARBA" id="ARBA00004651"/>
    </source>
</evidence>
<feature type="transmembrane region" description="Helical" evidence="8">
    <location>
        <begin position="20"/>
        <end position="40"/>
    </location>
</feature>
<name>A0A0D6B5J4_RHOSU</name>
<dbReference type="GO" id="GO:0005886">
    <property type="term" value="C:plasma membrane"/>
    <property type="evidence" value="ECO:0007669"/>
    <property type="project" value="UniProtKB-SubCell"/>
</dbReference>
<keyword evidence="3" id="KW-0813">Transport</keyword>
<dbReference type="EMBL" id="JAESJJ010000002">
    <property type="protein sequence ID" value="MBL3607603.1"/>
    <property type="molecule type" value="Genomic_DNA"/>
</dbReference>
<feature type="transmembrane region" description="Helical" evidence="8">
    <location>
        <begin position="167"/>
        <end position="185"/>
    </location>
</feature>
<sequence>MPASTRKSAYLTGLTQGTPFLLIIVPFALLFGVVATEAGLALPEVMGFSVVVVAGAAQFSAVQLMAENAHAAVIILTALAVNMRMAMYSASLTPYLGPAPLWQRALVAYSLFDQTYAVAHARYEARPEMGVAERIAFYAGAATPLLPTWYGMTLVGALVGRSIPPEFALDFALPITFLAMVAPALRTPAHVAAAGSSVALALVFAGLPYNLGLMIAAVAGMAVGAEIERRMGAR</sequence>
<organism evidence="9 11">
    <name type="scientific">Rhodovulum sulfidophilum</name>
    <name type="common">Rhodobacter sulfidophilus</name>
    <dbReference type="NCBI Taxonomy" id="35806"/>
    <lineage>
        <taxon>Bacteria</taxon>
        <taxon>Pseudomonadati</taxon>
        <taxon>Pseudomonadota</taxon>
        <taxon>Alphaproteobacteria</taxon>
        <taxon>Rhodobacterales</taxon>
        <taxon>Paracoccaceae</taxon>
        <taxon>Rhodovulum</taxon>
    </lineage>
</organism>
<gene>
    <name evidence="10" type="ORF">JMM60_02125</name>
    <name evidence="9" type="ORF">NHU_02837</name>
</gene>
<feature type="transmembrane region" description="Helical" evidence="8">
    <location>
        <begin position="71"/>
        <end position="90"/>
    </location>
</feature>